<dbReference type="Proteomes" id="UP000193431">
    <property type="component" value="Chromosome"/>
</dbReference>
<accession>A0A1W6MNS8</accession>
<name>A0A1W6MNS8_9FLAO</name>
<dbReference type="AlphaFoldDB" id="A0A1W6MNS8"/>
<reference evidence="2 3" key="1">
    <citation type="submission" date="2016-11" db="EMBL/GenBank/DDBJ databases">
        <title>Trade-off between light-utilization and light-protection in marine flavobacteria.</title>
        <authorList>
            <person name="Kumagai Y."/>
        </authorList>
    </citation>
    <scope>NUCLEOTIDE SEQUENCE [LARGE SCALE GENOMIC DNA]</scope>
    <source>
        <strain evidence="2 3">JCM 13191</strain>
    </source>
</reference>
<dbReference type="OrthoDB" id="9775382at2"/>
<organism evidence="2 3">
    <name type="scientific">Nonlabens spongiae</name>
    <dbReference type="NCBI Taxonomy" id="331648"/>
    <lineage>
        <taxon>Bacteria</taxon>
        <taxon>Pseudomonadati</taxon>
        <taxon>Bacteroidota</taxon>
        <taxon>Flavobacteriia</taxon>
        <taxon>Flavobacteriales</taxon>
        <taxon>Flavobacteriaceae</taxon>
        <taxon>Nonlabens</taxon>
    </lineage>
</organism>
<sequence>MKRFIPLYLVLTLSYALNAQNNISEILAAGLVAAQEYSDSYTTPAGESFVTNLSTGWYDDAKSLNKWQFELSLKGQATFSPDDQRNFVLDPQRYAQIIQDEYDSSGNPPARIEVSFADGSTNPRNIATALGVNNPSEFLIIRAVDQTTGLLIEDTPIELGQGLENENVDFIPTVFLQAGLGLGGGLEIKARFVPKIQVDEAKTSLYGGAVQWEITKLFEDESGNSAFPLRLAALGGLTKVDAEYDFRDGVMVDGVNQTIEVQSTSFTFAAITSTRWNVFNLFAGVNYVTGSTESDLLGTYTVSSESILFPGSATFEDPLSVRADVDMIMTTVGAKLNLGPASLVTSYTFSEYSTANAGLAFRF</sequence>
<feature type="chain" id="PRO_5013320778" evidence="1">
    <location>
        <begin position="20"/>
        <end position="363"/>
    </location>
</feature>
<evidence type="ECO:0000313" key="3">
    <source>
        <dbReference type="Proteomes" id="UP000193431"/>
    </source>
</evidence>
<keyword evidence="1" id="KW-0732">Signal</keyword>
<dbReference type="EMBL" id="CP019344">
    <property type="protein sequence ID" value="ARN79251.1"/>
    <property type="molecule type" value="Genomic_DNA"/>
</dbReference>
<dbReference type="Pfam" id="PF20230">
    <property type="entry name" value="DUF6588"/>
    <property type="match status" value="1"/>
</dbReference>
<evidence type="ECO:0000313" key="2">
    <source>
        <dbReference type="EMBL" id="ARN79251.1"/>
    </source>
</evidence>
<dbReference type="RefSeq" id="WP_085768053.1">
    <property type="nucleotide sequence ID" value="NZ_CP019344.1"/>
</dbReference>
<proteinExistence type="predicted"/>
<keyword evidence="3" id="KW-1185">Reference proteome</keyword>
<dbReference type="STRING" id="331648.BST97_15345"/>
<feature type="signal peptide" evidence="1">
    <location>
        <begin position="1"/>
        <end position="19"/>
    </location>
</feature>
<protein>
    <submittedName>
        <fullName evidence="2">Uncharacterized protein</fullName>
    </submittedName>
</protein>
<dbReference type="InterPro" id="IPR046495">
    <property type="entry name" value="DUF6588"/>
</dbReference>
<evidence type="ECO:0000256" key="1">
    <source>
        <dbReference type="SAM" id="SignalP"/>
    </source>
</evidence>
<gene>
    <name evidence="2" type="ORF">BST97_15345</name>
</gene>